<dbReference type="Proteomes" id="UP000658997">
    <property type="component" value="Unassembled WGS sequence"/>
</dbReference>
<name>A0A1K0HAG2_9BASI</name>
<feature type="region of interest" description="Disordered" evidence="1">
    <location>
        <begin position="178"/>
        <end position="206"/>
    </location>
</feature>
<evidence type="ECO:0000313" key="5">
    <source>
        <dbReference type="Proteomes" id="UP000179920"/>
    </source>
</evidence>
<dbReference type="PANTHER" id="PTHR21054:SF2">
    <property type="entry name" value="MIP04191P"/>
    <property type="match status" value="1"/>
</dbReference>
<reference evidence="3" key="1">
    <citation type="submission" date="2016-04" db="EMBL/GenBank/DDBJ databases">
        <authorList>
            <person name="Evans L.H."/>
            <person name="Alamgir A."/>
            <person name="Owens N."/>
            <person name="Weber N.D."/>
            <person name="Virtaneva K."/>
            <person name="Barbian K."/>
            <person name="Babar A."/>
            <person name="Rosenke K."/>
        </authorList>
    </citation>
    <scope>NUCLEOTIDE SEQUENCE</scope>
    <source>
        <strain evidence="3">UB2112</strain>
    </source>
</reference>
<evidence type="ECO:0000259" key="2">
    <source>
        <dbReference type="PROSITE" id="PS51752"/>
    </source>
</evidence>
<evidence type="ECO:0000313" key="4">
    <source>
        <dbReference type="EMBL" id="SYW77029.1"/>
    </source>
</evidence>
<dbReference type="EMBL" id="LT558120">
    <property type="protein sequence ID" value="SAM80860.1"/>
    <property type="molecule type" value="Genomic_DNA"/>
</dbReference>
<proteinExistence type="predicted"/>
<reference evidence="5" key="2">
    <citation type="submission" date="2016-04" db="EMBL/GenBank/DDBJ databases">
        <authorList>
            <person name="Guldener U."/>
            <person name="Guldener U."/>
        </authorList>
    </citation>
    <scope>NUCLEOTIDE SEQUENCE [LARGE SCALE GENOMIC DNA]</scope>
    <source>
        <strain evidence="5">UB2112</strain>
    </source>
</reference>
<evidence type="ECO:0000313" key="3">
    <source>
        <dbReference type="EMBL" id="SAM80860.1"/>
    </source>
</evidence>
<reference evidence="4" key="3">
    <citation type="submission" date="2018-08" db="EMBL/GenBank/DDBJ databases">
        <authorList>
            <person name="Guldener U."/>
        </authorList>
    </citation>
    <scope>NUCLEOTIDE SEQUENCE</scope>
    <source>
        <strain evidence="4">UB2</strain>
    </source>
</reference>
<dbReference type="PANTHER" id="PTHR21054">
    <property type="entry name" value="ZINC METALLOPROTEINASE-RELATED"/>
    <property type="match status" value="1"/>
</dbReference>
<gene>
    <name evidence="4" type="ORF">UBRO2_01652</name>
    <name evidence="3" type="ORF">UBRO_02609</name>
</gene>
<protein>
    <recommendedName>
        <fullName evidence="2">Jacalin-type lectin domain-containing protein</fullName>
    </recommendedName>
</protein>
<dbReference type="GO" id="GO:0005737">
    <property type="term" value="C:cytoplasm"/>
    <property type="evidence" value="ECO:0007669"/>
    <property type="project" value="TreeGrafter"/>
</dbReference>
<feature type="compositionally biased region" description="Pro residues" evidence="1">
    <location>
        <begin position="47"/>
        <end position="59"/>
    </location>
</feature>
<dbReference type="AlphaFoldDB" id="A0A1K0HAG2"/>
<dbReference type="PROSITE" id="PS51752">
    <property type="entry name" value="JACALIN_LECTIN"/>
    <property type="match status" value="1"/>
</dbReference>
<feature type="region of interest" description="Disordered" evidence="1">
    <location>
        <begin position="1"/>
        <end position="67"/>
    </location>
</feature>
<feature type="domain" description="Jacalin-type lectin" evidence="2">
    <location>
        <begin position="664"/>
        <end position="809"/>
    </location>
</feature>
<dbReference type="InterPro" id="IPR001229">
    <property type="entry name" value="Jacalin-like_lectin_dom"/>
</dbReference>
<keyword evidence="6" id="KW-1185">Reference proteome</keyword>
<dbReference type="InterPro" id="IPR036404">
    <property type="entry name" value="Jacalin-like_lectin_dom_sf"/>
</dbReference>
<feature type="compositionally biased region" description="Pro residues" evidence="1">
    <location>
        <begin position="1"/>
        <end position="11"/>
    </location>
</feature>
<evidence type="ECO:0000313" key="6">
    <source>
        <dbReference type="Proteomes" id="UP000658997"/>
    </source>
</evidence>
<evidence type="ECO:0000256" key="1">
    <source>
        <dbReference type="SAM" id="MobiDB-lite"/>
    </source>
</evidence>
<accession>A0A1K0HAG2</accession>
<dbReference type="Pfam" id="PF12044">
    <property type="entry name" value="Metallopep"/>
    <property type="match status" value="2"/>
</dbReference>
<dbReference type="OrthoDB" id="74460at2759"/>
<dbReference type="Gene3D" id="2.100.10.30">
    <property type="entry name" value="Jacalin-like lectin domain"/>
    <property type="match status" value="1"/>
</dbReference>
<dbReference type="InterPro" id="IPR053002">
    <property type="entry name" value="Metalloproteinase_M10B"/>
</dbReference>
<dbReference type="SUPFAM" id="SSF51101">
    <property type="entry name" value="Mannose-binding lectins"/>
    <property type="match status" value="1"/>
</dbReference>
<dbReference type="InterPro" id="IPR021917">
    <property type="entry name" value="Unchr_Zn-peptidase-like"/>
</dbReference>
<dbReference type="Proteomes" id="UP000179920">
    <property type="component" value="Chromosome IV"/>
</dbReference>
<dbReference type="EMBL" id="ULHB01000022">
    <property type="protein sequence ID" value="SYW77029.1"/>
    <property type="molecule type" value="Genomic_DNA"/>
</dbReference>
<sequence length="809" mass="89297">MASPPPVPPRPRSGSTEKPAVPPKPLSPARKKPAIPPRPLSDAIEGPPIPKKPIVPQRPPSYTKTRSTLRFTNLETGEIVYTRLVIVEGTLGPGSPNGSLSVSSDARYGFKACTWEINQGYFKALVPLIPGNNDLMFSWCRSDSDERGAENVKVVYDRPTTAPHVHLAIVAASDSPVWRNDGRKSPSVPRKPTSQTASNHISKDDKMSRFLSKATDKLDLASVSHGEPLDESERAIVDAPPGHRREVLRVGGLAEVKRRVALQAYLWQAFHAEQMRRHGMGRRAFQLDDTYYDPSPGSLAQEGHALELLPRIHLLRSNHTLREFRDPDNAQQYPNARNGGAQHQFAAEALQDPSTPQELRWSPVAVLTLDTIYDPRMRLIRGHAAVGAGASGQLSHGVMGSHWLWAAPSSLDAVTAAFLDTERTDESCCVNDLRECETAWQTLNIGSGAFAHELGHALNNPHWESGLMARGYVEFNRAFMTREPGCRRNGVPSGRFFAPIHEGNDDKHNHLHRAQATRARWNPCFYIPTDPPLPYLTSNDQATWAQWNENEPSWTSTPDGALLKCDSGIGSLEIEFNDACKTHVEWLNLIPGDTDTQMPPRETLIDAAYLSQLVGFDVSHPSSPRVKLNAVACNMRQAELEDFRENGVARPVNINGFDSGKRQVFKTMHHGRMGDADQLWKLLFPHENDKYPEARLVAVKIYSGACVDGLVFDYRPTGGQARFGPCEGGECFRFELRPGEGIQRIKVRAGWWLDACEIVLTTGRSSGMRGNTTGGSLRVLEPPGQDGRIVGLYGTSGDWMNSIGAFVSS</sequence>
<dbReference type="Pfam" id="PF01419">
    <property type="entry name" value="Jacalin"/>
    <property type="match status" value="1"/>
</dbReference>
<organism evidence="3 5">
    <name type="scientific">Ustilago bromivora</name>
    <dbReference type="NCBI Taxonomy" id="307758"/>
    <lineage>
        <taxon>Eukaryota</taxon>
        <taxon>Fungi</taxon>
        <taxon>Dikarya</taxon>
        <taxon>Basidiomycota</taxon>
        <taxon>Ustilaginomycotina</taxon>
        <taxon>Ustilaginomycetes</taxon>
        <taxon>Ustilaginales</taxon>
        <taxon>Ustilaginaceae</taxon>
        <taxon>Ustilago</taxon>
    </lineage>
</organism>